<dbReference type="EMBL" id="CP027231">
    <property type="protein sequence ID" value="AVM51559.1"/>
    <property type="molecule type" value="Genomic_DNA"/>
</dbReference>
<evidence type="ECO:0000256" key="1">
    <source>
        <dbReference type="ARBA" id="ARBA00004651"/>
    </source>
</evidence>
<keyword evidence="2" id="KW-1003">Cell membrane</keyword>
<dbReference type="InterPro" id="IPR050445">
    <property type="entry name" value="Bact_polysacc_biosynth/exp"/>
</dbReference>
<gene>
    <name evidence="9" type="ORF">C4H11_00030</name>
</gene>
<evidence type="ECO:0000313" key="10">
    <source>
        <dbReference type="Proteomes" id="UP000238304"/>
    </source>
</evidence>
<sequence>MNEEQLNKSAQPQEEEIDLMELALKVWAERKWVLKCCGFAVIVGLIIAFSIPKEYTVTATIAPEMSDKKAGGGLSSLAAMAGINFSTSTGVDAIYPDLYPDIVRSTPFITALFDVPVKNLDGKVDTTLYCYLDEYQRAPWWSIITTAPFKLIGWTVSLFKDKEKAEEGRFDPFQLTKDETGIATALSDRIGVSVDKKTGVTSLSVTMQDARIAACMTDTVLRRLQEYVTEYRTTKARKDFEFQQQLFNRKKKEYEEAQENYAKFSDTNKNIILQSYRAEQVRLENEMNLAYQVYTSVAQQLQMAEAKVQEITPVYTVVEPATIPIKAAKPNKLMILLGVVFLTAAGCIGWILFGRNFIAGMKEKF</sequence>
<keyword evidence="4 7" id="KW-1133">Transmembrane helix</keyword>
<evidence type="ECO:0000256" key="6">
    <source>
        <dbReference type="SAM" id="Coils"/>
    </source>
</evidence>
<accession>A0ABN5IGC8</accession>
<keyword evidence="6" id="KW-0175">Coiled coil</keyword>
<reference evidence="9 10" key="1">
    <citation type="submission" date="2018-02" db="EMBL/GenBank/DDBJ databases">
        <authorList>
            <person name="Holder M.E."/>
            <person name="Ajami N.J."/>
            <person name="Petrosino J.F."/>
        </authorList>
    </citation>
    <scope>NUCLEOTIDE SEQUENCE [LARGE SCALE GENOMIC DNA]</scope>
    <source>
        <strain evidence="9 10">ATCC 33285</strain>
    </source>
</reference>
<feature type="transmembrane region" description="Helical" evidence="7">
    <location>
        <begin position="32"/>
        <end position="51"/>
    </location>
</feature>
<dbReference type="PANTHER" id="PTHR32309">
    <property type="entry name" value="TYROSINE-PROTEIN KINASE"/>
    <property type="match status" value="1"/>
</dbReference>
<dbReference type="PANTHER" id="PTHR32309:SF13">
    <property type="entry name" value="FERRIC ENTEROBACTIN TRANSPORT PROTEIN FEPE"/>
    <property type="match status" value="1"/>
</dbReference>
<evidence type="ECO:0000256" key="4">
    <source>
        <dbReference type="ARBA" id="ARBA00022989"/>
    </source>
</evidence>
<dbReference type="InterPro" id="IPR003856">
    <property type="entry name" value="LPS_length_determ_N"/>
</dbReference>
<keyword evidence="5 7" id="KW-0472">Membrane</keyword>
<evidence type="ECO:0000256" key="5">
    <source>
        <dbReference type="ARBA" id="ARBA00023136"/>
    </source>
</evidence>
<keyword evidence="10" id="KW-1185">Reference proteome</keyword>
<dbReference type="Proteomes" id="UP000238304">
    <property type="component" value="Chromosome"/>
</dbReference>
<feature type="transmembrane region" description="Helical" evidence="7">
    <location>
        <begin position="333"/>
        <end position="353"/>
    </location>
</feature>
<proteinExistence type="predicted"/>
<keyword evidence="3 7" id="KW-0812">Transmembrane</keyword>
<feature type="domain" description="Polysaccharide chain length determinant N-terminal" evidence="8">
    <location>
        <begin position="15"/>
        <end position="77"/>
    </location>
</feature>
<evidence type="ECO:0000256" key="2">
    <source>
        <dbReference type="ARBA" id="ARBA00022475"/>
    </source>
</evidence>
<organism evidence="9 10">
    <name type="scientific">Bacteroides zoogleoformans</name>
    <dbReference type="NCBI Taxonomy" id="28119"/>
    <lineage>
        <taxon>Bacteria</taxon>
        <taxon>Pseudomonadati</taxon>
        <taxon>Bacteroidota</taxon>
        <taxon>Bacteroidia</taxon>
        <taxon>Bacteroidales</taxon>
        <taxon>Bacteroidaceae</taxon>
        <taxon>Bacteroides</taxon>
    </lineage>
</organism>
<evidence type="ECO:0000313" key="9">
    <source>
        <dbReference type="EMBL" id="AVM51559.1"/>
    </source>
</evidence>
<feature type="coiled-coil region" evidence="6">
    <location>
        <begin position="240"/>
        <end position="267"/>
    </location>
</feature>
<name>A0ABN5IGC8_9BACE</name>
<dbReference type="RefSeq" id="WP_106039945.1">
    <property type="nucleotide sequence ID" value="NZ_CALHZC010000074.1"/>
</dbReference>
<evidence type="ECO:0000259" key="8">
    <source>
        <dbReference type="Pfam" id="PF02706"/>
    </source>
</evidence>
<protein>
    <submittedName>
        <fullName evidence="9">Chain-length determining protein</fullName>
    </submittedName>
</protein>
<evidence type="ECO:0000256" key="7">
    <source>
        <dbReference type="SAM" id="Phobius"/>
    </source>
</evidence>
<evidence type="ECO:0000256" key="3">
    <source>
        <dbReference type="ARBA" id="ARBA00022692"/>
    </source>
</evidence>
<dbReference type="Pfam" id="PF02706">
    <property type="entry name" value="Wzz"/>
    <property type="match status" value="1"/>
</dbReference>
<comment type="subcellular location">
    <subcellularLocation>
        <location evidence="1">Cell membrane</location>
        <topology evidence="1">Multi-pass membrane protein</topology>
    </subcellularLocation>
</comment>